<comment type="caution">
    <text evidence="2">The sequence shown here is derived from an EMBL/GenBank/DDBJ whole genome shotgun (WGS) entry which is preliminary data.</text>
</comment>
<reference evidence="2 3" key="1">
    <citation type="submission" date="2016-11" db="EMBL/GenBank/DDBJ databases">
        <title>The macronuclear genome of Stentor coeruleus: a giant cell with tiny introns.</title>
        <authorList>
            <person name="Slabodnick M."/>
            <person name="Ruby J.G."/>
            <person name="Reiff S.B."/>
            <person name="Swart E.C."/>
            <person name="Gosai S."/>
            <person name="Prabakaran S."/>
            <person name="Witkowska E."/>
            <person name="Larue G.E."/>
            <person name="Fisher S."/>
            <person name="Freeman R.M."/>
            <person name="Gunawardena J."/>
            <person name="Chu W."/>
            <person name="Stover N.A."/>
            <person name="Gregory B.D."/>
            <person name="Nowacki M."/>
            <person name="Derisi J."/>
            <person name="Roy S.W."/>
            <person name="Marshall W.F."/>
            <person name="Sood P."/>
        </authorList>
    </citation>
    <scope>NUCLEOTIDE SEQUENCE [LARGE SCALE GENOMIC DNA]</scope>
    <source>
        <strain evidence="2">WM001</strain>
    </source>
</reference>
<gene>
    <name evidence="2" type="ORF">SteCoe_27568</name>
</gene>
<dbReference type="Gene3D" id="1.25.40.10">
    <property type="entry name" value="Tetratricopeptide repeat domain"/>
    <property type="match status" value="1"/>
</dbReference>
<keyword evidence="1" id="KW-0175">Coiled coil</keyword>
<proteinExistence type="predicted"/>
<dbReference type="Proteomes" id="UP000187209">
    <property type="component" value="Unassembled WGS sequence"/>
</dbReference>
<keyword evidence="3" id="KW-1185">Reference proteome</keyword>
<protein>
    <submittedName>
        <fullName evidence="2">Uncharacterized protein</fullName>
    </submittedName>
</protein>
<dbReference type="SUPFAM" id="SSF48452">
    <property type="entry name" value="TPR-like"/>
    <property type="match status" value="1"/>
</dbReference>
<dbReference type="AlphaFoldDB" id="A0A1R2BA88"/>
<dbReference type="InterPro" id="IPR011990">
    <property type="entry name" value="TPR-like_helical_dom_sf"/>
</dbReference>
<name>A0A1R2BA88_9CILI</name>
<evidence type="ECO:0000256" key="1">
    <source>
        <dbReference type="SAM" id="Coils"/>
    </source>
</evidence>
<feature type="coiled-coil region" evidence="1">
    <location>
        <begin position="409"/>
        <end position="436"/>
    </location>
</feature>
<evidence type="ECO:0000313" key="3">
    <source>
        <dbReference type="Proteomes" id="UP000187209"/>
    </source>
</evidence>
<accession>A0A1R2BA88</accession>
<dbReference type="EMBL" id="MPUH01000803">
    <property type="protein sequence ID" value="OMJ73692.1"/>
    <property type="molecule type" value="Genomic_DNA"/>
</dbReference>
<sequence>MEPGKDEDFLGKLYDNIQVSKKNTCLYSKYKASETEKTEVCSFEEAMHEQFISNPNHFTSSFSISDNPKDCLNVLDPLFLYRPSILKKLIKFPPKVALELKSSESCSSLFELARQQAYLGLIPEALRSLTQASNLEISNKYEIWKILLYTRNPKYIQLSLRSCCGSRKLVRNKDRFFPLFTSLIKLPSSLETLWILMEMSFTNMLTVGKYLEPWQYYASKIMEIEKYYGYLSWGIYNTRCGKALGRDILHELIEKYPRQPEAYIVLWDHYYCHKDYLKSYDTVAEAFLRITDEKYSNFSVLILILYSKSLFKLNRFFNALEVLQEKYLDNCKNIRFLYQFGKLCVKSDVKKFLGTGLGALKEVSRLVKDYPKLYFWLGKACYLTGRILKAKKYFEKLASMLPIKELKLHLKIREKLEKINKTLKEIENIKENLDCEVLYEVYQKESSLMVNALKLTQISILIKSGNKPSALEMLKKLQNYDSFLCILDLISTYPFEEANDLLIESLEGLSIPQIPTHEFVRACIKYANFLGTHKLYDKSMGILRSLIKFYPHYDTEMNYCRNILNSENLKSLPVIGKNTENTFNNYYKNRAYVLDCIREKKYDSKNFIIIETLDNSGCEVKENFVYDKNCLSPRRNYSETEFLKTLKNKIASFSVYTGPDILMAIAEIAVKANGCKAEALMALEDYLVLAKKPHQRHKAEKFIESLFN</sequence>
<evidence type="ECO:0000313" key="2">
    <source>
        <dbReference type="EMBL" id="OMJ73692.1"/>
    </source>
</evidence>
<organism evidence="2 3">
    <name type="scientific">Stentor coeruleus</name>
    <dbReference type="NCBI Taxonomy" id="5963"/>
    <lineage>
        <taxon>Eukaryota</taxon>
        <taxon>Sar</taxon>
        <taxon>Alveolata</taxon>
        <taxon>Ciliophora</taxon>
        <taxon>Postciliodesmatophora</taxon>
        <taxon>Heterotrichea</taxon>
        <taxon>Heterotrichida</taxon>
        <taxon>Stentoridae</taxon>
        <taxon>Stentor</taxon>
    </lineage>
</organism>